<dbReference type="Proteomes" id="UP000199699">
    <property type="component" value="Unassembled WGS sequence"/>
</dbReference>
<protein>
    <submittedName>
        <fullName evidence="2">Uncharacterized protein</fullName>
    </submittedName>
</protein>
<sequence>MQHPTYALDGIQDGYYGVADPDDAGRLTLWEVRAGIPRDWPQGTRWRPWPPSFTHLDRPARDEARDAWYRDVYYPWREQVSAAIAADPEAARAAFVEAAGHQELPPRRRKPTRATKGTPRGGGKRATEAARRRDEVALLAAALHSGGRSWRAVAALLALPKTSVHRLAADHGPVDVPEAAIAALALARAHDLTEQLQQMRQAADPATRRTLDVRINALARLRHELAERAGAAGAR</sequence>
<dbReference type="RefSeq" id="WP_091077877.1">
    <property type="nucleotide sequence ID" value="NZ_FMHT01000003.1"/>
</dbReference>
<dbReference type="AlphaFoldDB" id="A0A1C6RKL2"/>
<feature type="region of interest" description="Disordered" evidence="1">
    <location>
        <begin position="102"/>
        <end position="130"/>
    </location>
</feature>
<evidence type="ECO:0000313" key="2">
    <source>
        <dbReference type="EMBL" id="SCL17712.1"/>
    </source>
</evidence>
<keyword evidence="3" id="KW-1185">Reference proteome</keyword>
<accession>A0A1C6RKL2</accession>
<evidence type="ECO:0000256" key="1">
    <source>
        <dbReference type="SAM" id="MobiDB-lite"/>
    </source>
</evidence>
<gene>
    <name evidence="2" type="ORF">GA0070616_1341</name>
</gene>
<dbReference type="OrthoDB" id="4236408at2"/>
<organism evidence="2 3">
    <name type="scientific">Micromonospora nigra</name>
    <dbReference type="NCBI Taxonomy" id="145857"/>
    <lineage>
        <taxon>Bacteria</taxon>
        <taxon>Bacillati</taxon>
        <taxon>Actinomycetota</taxon>
        <taxon>Actinomycetes</taxon>
        <taxon>Micromonosporales</taxon>
        <taxon>Micromonosporaceae</taxon>
        <taxon>Micromonospora</taxon>
    </lineage>
</organism>
<evidence type="ECO:0000313" key="3">
    <source>
        <dbReference type="Proteomes" id="UP000199699"/>
    </source>
</evidence>
<dbReference type="EMBL" id="FMHT01000003">
    <property type="protein sequence ID" value="SCL17712.1"/>
    <property type="molecule type" value="Genomic_DNA"/>
</dbReference>
<reference evidence="2 3" key="1">
    <citation type="submission" date="2016-06" db="EMBL/GenBank/DDBJ databases">
        <authorList>
            <person name="Kjaerup R.B."/>
            <person name="Dalgaard T.S."/>
            <person name="Juul-Madsen H.R."/>
        </authorList>
    </citation>
    <scope>NUCLEOTIDE SEQUENCE [LARGE SCALE GENOMIC DNA]</scope>
    <source>
        <strain evidence="2 3">DSM 43818</strain>
    </source>
</reference>
<dbReference type="STRING" id="145857.GA0070616_1341"/>
<proteinExistence type="predicted"/>
<name>A0A1C6RKL2_9ACTN</name>